<proteinExistence type="predicted"/>
<dbReference type="EMBL" id="AECZ01000016">
    <property type="protein sequence ID" value="EFL50709.1"/>
    <property type="molecule type" value="Genomic_DNA"/>
</dbReference>
<feature type="compositionally biased region" description="Basic and acidic residues" evidence="1">
    <location>
        <begin position="191"/>
        <end position="220"/>
    </location>
</feature>
<feature type="region of interest" description="Disordered" evidence="1">
    <location>
        <begin position="31"/>
        <end position="177"/>
    </location>
</feature>
<accession>E1JXX1</accession>
<protein>
    <submittedName>
        <fullName evidence="2">Uncharacterized protein</fullName>
    </submittedName>
</protein>
<feature type="region of interest" description="Disordered" evidence="1">
    <location>
        <begin position="191"/>
        <end position="230"/>
    </location>
</feature>
<organism evidence="2 3">
    <name type="scientific">Solidesulfovibrio fructosivorans JJ]</name>
    <dbReference type="NCBI Taxonomy" id="596151"/>
    <lineage>
        <taxon>Bacteria</taxon>
        <taxon>Pseudomonadati</taxon>
        <taxon>Thermodesulfobacteriota</taxon>
        <taxon>Desulfovibrionia</taxon>
        <taxon>Desulfovibrionales</taxon>
        <taxon>Desulfovibrionaceae</taxon>
        <taxon>Solidesulfovibrio</taxon>
    </lineage>
</organism>
<dbReference type="AntiFam" id="ANF00057">
    <property type="entry name" value="Translation of E. coli type CRISPR repeat"/>
</dbReference>
<name>E1JXX1_SOLFR</name>
<dbReference type="Proteomes" id="UP000006250">
    <property type="component" value="Unassembled WGS sequence"/>
</dbReference>
<dbReference type="AlphaFoldDB" id="E1JXX1"/>
<feature type="compositionally biased region" description="Polar residues" evidence="1">
    <location>
        <begin position="161"/>
        <end position="172"/>
    </location>
</feature>
<evidence type="ECO:0000313" key="3">
    <source>
        <dbReference type="Proteomes" id="UP000006250"/>
    </source>
</evidence>
<gene>
    <name evidence="2" type="ORF">DesfrDRAFT_2470</name>
</gene>
<sequence length="230" mass="25113">MLFIVSGNLHHPREFIWMHRRHWCIAPIGLPPRERGRPGRPGDYIIKGGTTPARAGKTHPTTSIASSYRDYPRASGEDADSPDTAPPLRGLPPRERGRLCVVAPSGAVTGTTPARAGKTPTASGKSTPGRDYPRASGENHGAISSSRSWMGLPPRERGRPSSHSASVASWGTTPARAGKTTPFFFEGCCKRDYPRASGEDKQTLRGNDRDWGLPPRERGRPGPWLRPRPW</sequence>
<reference evidence="2 3" key="1">
    <citation type="submission" date="2010-08" db="EMBL/GenBank/DDBJ databases">
        <title>The draft genome of Desulfovibrio fructosovorans JJ.</title>
        <authorList>
            <consortium name="US DOE Joint Genome Institute (JGI-PGF)"/>
            <person name="Lucas S."/>
            <person name="Copeland A."/>
            <person name="Lapidus A."/>
            <person name="Cheng J.-F."/>
            <person name="Bruce D."/>
            <person name="Goodwin L."/>
            <person name="Pitluck S."/>
            <person name="Land M.L."/>
            <person name="Hauser L."/>
            <person name="Chang Y.-J."/>
            <person name="Jeffries C."/>
            <person name="Wall J.D."/>
            <person name="Stahl D.A."/>
            <person name="Arkin A.P."/>
            <person name="Dehal P."/>
            <person name="Stolyar S.M."/>
            <person name="Hazen T.C."/>
            <person name="Woyke T.J."/>
        </authorList>
    </citation>
    <scope>NUCLEOTIDE SEQUENCE [LARGE SCALE GENOMIC DNA]</scope>
    <source>
        <strain evidence="2 3">JJ</strain>
    </source>
</reference>
<keyword evidence="3" id="KW-1185">Reference proteome</keyword>
<evidence type="ECO:0000313" key="2">
    <source>
        <dbReference type="EMBL" id="EFL50709.1"/>
    </source>
</evidence>
<evidence type="ECO:0000256" key="1">
    <source>
        <dbReference type="SAM" id="MobiDB-lite"/>
    </source>
</evidence>
<comment type="caution">
    <text evidence="2">The sequence shown here is derived from an EMBL/GenBank/DDBJ whole genome shotgun (WGS) entry which is preliminary data.</text>
</comment>